<dbReference type="InterPro" id="IPR036318">
    <property type="entry name" value="FAD-bd_PCMH-like_sf"/>
</dbReference>
<keyword evidence="3 6" id="KW-0732">Signal</keyword>
<dbReference type="InterPro" id="IPR050416">
    <property type="entry name" value="FAD-linked_Oxidoreductase"/>
</dbReference>
<accession>A0AA40AD13</accession>
<dbReference type="InterPro" id="IPR016169">
    <property type="entry name" value="FAD-bd_PCMH_sub2"/>
</dbReference>
<evidence type="ECO:0000256" key="2">
    <source>
        <dbReference type="ARBA" id="ARBA00022630"/>
    </source>
</evidence>
<protein>
    <recommendedName>
        <fullName evidence="7">FAD-binding PCMH-type domain-containing protein</fullName>
    </recommendedName>
</protein>
<evidence type="ECO:0000313" key="9">
    <source>
        <dbReference type="Proteomes" id="UP001172101"/>
    </source>
</evidence>
<keyword evidence="9" id="KW-1185">Reference proteome</keyword>
<gene>
    <name evidence="8" type="ORF">B0T26DRAFT_858267</name>
</gene>
<dbReference type="EMBL" id="JAUIRO010000005">
    <property type="protein sequence ID" value="KAK0713567.1"/>
    <property type="molecule type" value="Genomic_DNA"/>
</dbReference>
<keyword evidence="2" id="KW-0285">Flavoprotein</keyword>
<dbReference type="Pfam" id="PF08031">
    <property type="entry name" value="BBE"/>
    <property type="match status" value="1"/>
</dbReference>
<evidence type="ECO:0000313" key="8">
    <source>
        <dbReference type="EMBL" id="KAK0713567.1"/>
    </source>
</evidence>
<sequence>MAPRILSALAFAATATAFPGSGSSFNATALFGPHVSSGTLIAAFSDPGFASVVGPRWSTWEAPTYVAAIKPATVSDIQQIVKIAGQHQIPFLATNAGHGAATGYGDVQNALNINLAHFNSVSIDVAASRMTVGGGTKFGDVFDPLFAVGKELQTGNTWCVGVMGATLGGGIGAFQGLHGLVIDSLESVEMVTASGALVKASKTVNSDLFWALRGAGTNFGIVTEATFEVHDYTNSGRVVLGQFSFPPAANVSVYSAVASFDRYIPPELALFVSATFNRTAGESRVNVAVIYFGPVADAQPFLDKFDALGPLAKVVRNLTTPDLFGKVLSTGVCNDGGRQNPYHVGLGRTDVATFSKFFGEFDTFAKAHPSYAAVVVAQRYSNVVMGQTPDTATAYPWRDIKTYLLFSNTYTNNSIEGDVDVASKSWRAMFEATSGFSTPHMYVNYDHGDEGPAAKYGARKLAKLRVLKQIWDPHHLFGTPNPLY</sequence>
<keyword evidence="4" id="KW-0274">FAD</keyword>
<feature type="chain" id="PRO_5041260508" description="FAD-binding PCMH-type domain-containing protein" evidence="6">
    <location>
        <begin position="18"/>
        <end position="484"/>
    </location>
</feature>
<dbReference type="GO" id="GO:0016491">
    <property type="term" value="F:oxidoreductase activity"/>
    <property type="evidence" value="ECO:0007669"/>
    <property type="project" value="UniProtKB-KW"/>
</dbReference>
<dbReference type="PANTHER" id="PTHR42973">
    <property type="entry name" value="BINDING OXIDOREDUCTASE, PUTATIVE (AFU_ORTHOLOGUE AFUA_1G17690)-RELATED"/>
    <property type="match status" value="1"/>
</dbReference>
<dbReference type="AlphaFoldDB" id="A0AA40AD13"/>
<dbReference type="Gene3D" id="3.30.465.10">
    <property type="match status" value="1"/>
</dbReference>
<feature type="domain" description="FAD-binding PCMH-type" evidence="7">
    <location>
        <begin position="58"/>
        <end position="232"/>
    </location>
</feature>
<evidence type="ECO:0000256" key="3">
    <source>
        <dbReference type="ARBA" id="ARBA00022729"/>
    </source>
</evidence>
<dbReference type="Gene3D" id="3.40.462.20">
    <property type="match status" value="1"/>
</dbReference>
<dbReference type="Proteomes" id="UP001172101">
    <property type="component" value="Unassembled WGS sequence"/>
</dbReference>
<organism evidence="8 9">
    <name type="scientific">Lasiosphaeria miniovina</name>
    <dbReference type="NCBI Taxonomy" id="1954250"/>
    <lineage>
        <taxon>Eukaryota</taxon>
        <taxon>Fungi</taxon>
        <taxon>Dikarya</taxon>
        <taxon>Ascomycota</taxon>
        <taxon>Pezizomycotina</taxon>
        <taxon>Sordariomycetes</taxon>
        <taxon>Sordariomycetidae</taxon>
        <taxon>Sordariales</taxon>
        <taxon>Lasiosphaeriaceae</taxon>
        <taxon>Lasiosphaeria</taxon>
    </lineage>
</organism>
<dbReference type="Pfam" id="PF01565">
    <property type="entry name" value="FAD_binding_4"/>
    <property type="match status" value="1"/>
</dbReference>
<dbReference type="PANTHER" id="PTHR42973:SF32">
    <property type="entry name" value="FAD-LINKED OXIDOREDUCTASE AFOF"/>
    <property type="match status" value="1"/>
</dbReference>
<evidence type="ECO:0000256" key="1">
    <source>
        <dbReference type="ARBA" id="ARBA00005466"/>
    </source>
</evidence>
<dbReference type="GO" id="GO:0071949">
    <property type="term" value="F:FAD binding"/>
    <property type="evidence" value="ECO:0007669"/>
    <property type="project" value="InterPro"/>
</dbReference>
<dbReference type="GeneID" id="85330989"/>
<evidence type="ECO:0000256" key="4">
    <source>
        <dbReference type="ARBA" id="ARBA00022827"/>
    </source>
</evidence>
<comment type="caution">
    <text evidence="8">The sequence shown here is derived from an EMBL/GenBank/DDBJ whole genome shotgun (WGS) entry which is preliminary data.</text>
</comment>
<reference evidence="8" key="1">
    <citation type="submission" date="2023-06" db="EMBL/GenBank/DDBJ databases">
        <title>Genome-scale phylogeny and comparative genomics of the fungal order Sordariales.</title>
        <authorList>
            <consortium name="Lawrence Berkeley National Laboratory"/>
            <person name="Hensen N."/>
            <person name="Bonometti L."/>
            <person name="Westerberg I."/>
            <person name="Brannstrom I.O."/>
            <person name="Guillou S."/>
            <person name="Cros-Aarteil S."/>
            <person name="Calhoun S."/>
            <person name="Haridas S."/>
            <person name="Kuo A."/>
            <person name="Mondo S."/>
            <person name="Pangilinan J."/>
            <person name="Riley R."/>
            <person name="LaButti K."/>
            <person name="Andreopoulos B."/>
            <person name="Lipzen A."/>
            <person name="Chen C."/>
            <person name="Yanf M."/>
            <person name="Daum C."/>
            <person name="Ng V."/>
            <person name="Clum A."/>
            <person name="Steindorff A."/>
            <person name="Ohm R."/>
            <person name="Martin F."/>
            <person name="Silar P."/>
            <person name="Natvig D."/>
            <person name="Lalanne C."/>
            <person name="Gautier V."/>
            <person name="Ament-velasquez S.L."/>
            <person name="Kruys A."/>
            <person name="Hutchinson M.I."/>
            <person name="Powell A.J."/>
            <person name="Barry K."/>
            <person name="Miller A.N."/>
            <person name="Grigoriev I.V."/>
            <person name="Debuchy R."/>
            <person name="Gladieux P."/>
            <person name="Thoren M.H."/>
            <person name="Johannesson H."/>
        </authorList>
    </citation>
    <scope>NUCLEOTIDE SEQUENCE</scope>
    <source>
        <strain evidence="8">SMH2392-1A</strain>
    </source>
</reference>
<proteinExistence type="inferred from homology"/>
<name>A0AA40AD13_9PEZI</name>
<dbReference type="SUPFAM" id="SSF56176">
    <property type="entry name" value="FAD-binding/transporter-associated domain-like"/>
    <property type="match status" value="1"/>
</dbReference>
<dbReference type="InterPro" id="IPR006094">
    <property type="entry name" value="Oxid_FAD_bind_N"/>
</dbReference>
<evidence type="ECO:0000256" key="5">
    <source>
        <dbReference type="ARBA" id="ARBA00023002"/>
    </source>
</evidence>
<dbReference type="RefSeq" id="XP_060294890.1">
    <property type="nucleotide sequence ID" value="XM_060447719.1"/>
</dbReference>
<evidence type="ECO:0000259" key="7">
    <source>
        <dbReference type="PROSITE" id="PS51387"/>
    </source>
</evidence>
<dbReference type="InterPro" id="IPR012951">
    <property type="entry name" value="BBE"/>
</dbReference>
<keyword evidence="5" id="KW-0560">Oxidoreductase</keyword>
<dbReference type="PROSITE" id="PS51387">
    <property type="entry name" value="FAD_PCMH"/>
    <property type="match status" value="1"/>
</dbReference>
<comment type="similarity">
    <text evidence="1">Belongs to the oxygen-dependent FAD-linked oxidoreductase family.</text>
</comment>
<feature type="signal peptide" evidence="6">
    <location>
        <begin position="1"/>
        <end position="17"/>
    </location>
</feature>
<dbReference type="InterPro" id="IPR016166">
    <property type="entry name" value="FAD-bd_PCMH"/>
</dbReference>
<evidence type="ECO:0000256" key="6">
    <source>
        <dbReference type="SAM" id="SignalP"/>
    </source>
</evidence>